<proteinExistence type="predicted"/>
<organism evidence="1 2">
    <name type="scientific">Dreissena polymorpha</name>
    <name type="common">Zebra mussel</name>
    <name type="synonym">Mytilus polymorpha</name>
    <dbReference type="NCBI Taxonomy" id="45954"/>
    <lineage>
        <taxon>Eukaryota</taxon>
        <taxon>Metazoa</taxon>
        <taxon>Spiralia</taxon>
        <taxon>Lophotrochozoa</taxon>
        <taxon>Mollusca</taxon>
        <taxon>Bivalvia</taxon>
        <taxon>Autobranchia</taxon>
        <taxon>Heteroconchia</taxon>
        <taxon>Euheterodonta</taxon>
        <taxon>Imparidentia</taxon>
        <taxon>Neoheterodontei</taxon>
        <taxon>Myida</taxon>
        <taxon>Dreissenoidea</taxon>
        <taxon>Dreissenidae</taxon>
        <taxon>Dreissena</taxon>
    </lineage>
</organism>
<sequence length="54" mass="6178">MRPVQLRQSGPTLFSAMGRRDLMQHVASAAKTVRTYRVLRHVKKGFNAIYDQCS</sequence>
<name>A0A9D4DT64_DREPO</name>
<reference evidence="1" key="2">
    <citation type="submission" date="2020-11" db="EMBL/GenBank/DDBJ databases">
        <authorList>
            <person name="McCartney M.A."/>
            <person name="Auch B."/>
            <person name="Kono T."/>
            <person name="Mallez S."/>
            <person name="Becker A."/>
            <person name="Gohl D.M."/>
            <person name="Silverstein K.A.T."/>
            <person name="Koren S."/>
            <person name="Bechman K.B."/>
            <person name="Herman A."/>
            <person name="Abrahante J.E."/>
            <person name="Garbe J."/>
        </authorList>
    </citation>
    <scope>NUCLEOTIDE SEQUENCE</scope>
    <source>
        <strain evidence="1">Duluth1</strain>
        <tissue evidence="1">Whole animal</tissue>
    </source>
</reference>
<gene>
    <name evidence="1" type="ORF">DPMN_189862</name>
</gene>
<dbReference type="EMBL" id="JAIWYP010000010">
    <property type="protein sequence ID" value="KAH3755174.1"/>
    <property type="molecule type" value="Genomic_DNA"/>
</dbReference>
<evidence type="ECO:0000313" key="2">
    <source>
        <dbReference type="Proteomes" id="UP000828390"/>
    </source>
</evidence>
<dbReference type="Proteomes" id="UP000828390">
    <property type="component" value="Unassembled WGS sequence"/>
</dbReference>
<dbReference type="AlphaFoldDB" id="A0A9D4DT64"/>
<keyword evidence="2" id="KW-1185">Reference proteome</keyword>
<reference evidence="1" key="1">
    <citation type="journal article" date="2019" name="bioRxiv">
        <title>The Genome of the Zebra Mussel, Dreissena polymorpha: A Resource for Invasive Species Research.</title>
        <authorList>
            <person name="McCartney M.A."/>
            <person name="Auch B."/>
            <person name="Kono T."/>
            <person name="Mallez S."/>
            <person name="Zhang Y."/>
            <person name="Obille A."/>
            <person name="Becker A."/>
            <person name="Abrahante J.E."/>
            <person name="Garbe J."/>
            <person name="Badalamenti J.P."/>
            <person name="Herman A."/>
            <person name="Mangelson H."/>
            <person name="Liachko I."/>
            <person name="Sullivan S."/>
            <person name="Sone E.D."/>
            <person name="Koren S."/>
            <person name="Silverstein K.A.T."/>
            <person name="Beckman K.B."/>
            <person name="Gohl D.M."/>
        </authorList>
    </citation>
    <scope>NUCLEOTIDE SEQUENCE</scope>
    <source>
        <strain evidence="1">Duluth1</strain>
        <tissue evidence="1">Whole animal</tissue>
    </source>
</reference>
<accession>A0A9D4DT64</accession>
<evidence type="ECO:0000313" key="1">
    <source>
        <dbReference type="EMBL" id="KAH3755174.1"/>
    </source>
</evidence>
<protein>
    <submittedName>
        <fullName evidence="1">Uncharacterized protein</fullName>
    </submittedName>
</protein>
<comment type="caution">
    <text evidence="1">The sequence shown here is derived from an EMBL/GenBank/DDBJ whole genome shotgun (WGS) entry which is preliminary data.</text>
</comment>